<proteinExistence type="predicted"/>
<dbReference type="Proteomes" id="UP001271780">
    <property type="component" value="Unassembled WGS sequence"/>
</dbReference>
<evidence type="ECO:0000313" key="4">
    <source>
        <dbReference type="Proteomes" id="UP001271780"/>
    </source>
</evidence>
<evidence type="ECO:0000256" key="1">
    <source>
        <dbReference type="SAM" id="MobiDB-lite"/>
    </source>
</evidence>
<feature type="region of interest" description="Disordered" evidence="1">
    <location>
        <begin position="182"/>
        <end position="209"/>
    </location>
</feature>
<accession>A0ABU4XAG7</accession>
<organism evidence="3 4">
    <name type="scientific">Mesorhizobium dulcispinae</name>
    <dbReference type="NCBI Taxonomy" id="3072316"/>
    <lineage>
        <taxon>Bacteria</taxon>
        <taxon>Pseudomonadati</taxon>
        <taxon>Pseudomonadota</taxon>
        <taxon>Alphaproteobacteria</taxon>
        <taxon>Hyphomicrobiales</taxon>
        <taxon>Phyllobacteriaceae</taxon>
        <taxon>Mesorhizobium</taxon>
    </lineage>
</organism>
<dbReference type="EMBL" id="JAVIIZ010000003">
    <property type="protein sequence ID" value="MDX8471795.1"/>
    <property type="molecule type" value="Genomic_DNA"/>
</dbReference>
<dbReference type="InterPro" id="IPR000182">
    <property type="entry name" value="GNAT_dom"/>
</dbReference>
<evidence type="ECO:0000313" key="3">
    <source>
        <dbReference type="EMBL" id="MDX8471795.1"/>
    </source>
</evidence>
<sequence>MSFSVKPLDMVTWPDFAALVERHNGVWGGCWCMDFHAKGVGAAGNRDAKQALVREGRAHAALVFDGPACVGWCQFGPTAELPRIKHQRAYRDGMTALPDWRITCFFSDKAFRGRGVAAAALAGALAEIGRLRGGTVESYPEDAEGRAVAGAFLHNGTLAMFEAQGFSRNRRIGKHRWVVEKRVEAQGGTSSPPKSGGEVSAKRTERGPS</sequence>
<dbReference type="SUPFAM" id="SSF55729">
    <property type="entry name" value="Acyl-CoA N-acyltransferases (Nat)"/>
    <property type="match status" value="1"/>
</dbReference>
<dbReference type="Gene3D" id="3.40.630.30">
    <property type="match status" value="1"/>
</dbReference>
<protein>
    <recommendedName>
        <fullName evidence="2">N-acetyltransferase domain-containing protein</fullName>
    </recommendedName>
</protein>
<evidence type="ECO:0000259" key="2">
    <source>
        <dbReference type="PROSITE" id="PS51186"/>
    </source>
</evidence>
<feature type="domain" description="N-acetyltransferase" evidence="2">
    <location>
        <begin position="6"/>
        <end position="184"/>
    </location>
</feature>
<reference evidence="3 4" key="1">
    <citation type="submission" date="2023-08" db="EMBL/GenBank/DDBJ databases">
        <title>Implementing the SeqCode for naming new Mesorhizobium species isolated from Vachellia karroo root nodules.</title>
        <authorList>
            <person name="Van Lill M."/>
        </authorList>
    </citation>
    <scope>NUCLEOTIDE SEQUENCE [LARGE SCALE GENOMIC DNA]</scope>
    <source>
        <strain evidence="3 4">VK23A</strain>
    </source>
</reference>
<feature type="compositionally biased region" description="Basic and acidic residues" evidence="1">
    <location>
        <begin position="200"/>
        <end position="209"/>
    </location>
</feature>
<dbReference type="InterPro" id="IPR016181">
    <property type="entry name" value="Acyl_CoA_acyltransferase"/>
</dbReference>
<dbReference type="PROSITE" id="PS51186">
    <property type="entry name" value="GNAT"/>
    <property type="match status" value="1"/>
</dbReference>
<keyword evidence="4" id="KW-1185">Reference proteome</keyword>
<dbReference type="RefSeq" id="WP_320316152.1">
    <property type="nucleotide sequence ID" value="NZ_JAVIIX010000004.1"/>
</dbReference>
<gene>
    <name evidence="3" type="ORF">RFM27_06915</name>
</gene>
<comment type="caution">
    <text evidence="3">The sequence shown here is derived from an EMBL/GenBank/DDBJ whole genome shotgun (WGS) entry which is preliminary data.</text>
</comment>
<name>A0ABU4XAG7_9HYPH</name>